<accession>A0A1Q9DSP5</accession>
<gene>
    <name evidence="1" type="ORF">AK812_SmicGene19338</name>
</gene>
<reference evidence="1 2" key="1">
    <citation type="submission" date="2016-02" db="EMBL/GenBank/DDBJ databases">
        <title>Genome analysis of coral dinoflagellate symbionts highlights evolutionary adaptations to a symbiotic lifestyle.</title>
        <authorList>
            <person name="Aranda M."/>
            <person name="Li Y."/>
            <person name="Liew Y.J."/>
            <person name="Baumgarten S."/>
            <person name="Simakov O."/>
            <person name="Wilson M."/>
            <person name="Piel J."/>
            <person name="Ashoor H."/>
            <person name="Bougouffa S."/>
            <person name="Bajic V.B."/>
            <person name="Ryu T."/>
            <person name="Ravasi T."/>
            <person name="Bayer T."/>
            <person name="Micklem G."/>
            <person name="Kim H."/>
            <person name="Bhak J."/>
            <person name="Lajeunesse T.C."/>
            <person name="Voolstra C.R."/>
        </authorList>
    </citation>
    <scope>NUCLEOTIDE SEQUENCE [LARGE SCALE GENOMIC DNA]</scope>
    <source>
        <strain evidence="1 2">CCMP2467</strain>
    </source>
</reference>
<keyword evidence="2" id="KW-1185">Reference proteome</keyword>
<dbReference type="EMBL" id="LSRX01000404">
    <property type="protein sequence ID" value="OLP98193.1"/>
    <property type="molecule type" value="Genomic_DNA"/>
</dbReference>
<evidence type="ECO:0000313" key="2">
    <source>
        <dbReference type="Proteomes" id="UP000186817"/>
    </source>
</evidence>
<proteinExistence type="predicted"/>
<protein>
    <submittedName>
        <fullName evidence="1">Uncharacterized protein</fullName>
    </submittedName>
</protein>
<dbReference type="AlphaFoldDB" id="A0A1Q9DSP5"/>
<evidence type="ECO:0000313" key="1">
    <source>
        <dbReference type="EMBL" id="OLP98193.1"/>
    </source>
</evidence>
<dbReference type="OrthoDB" id="10641860at2759"/>
<sequence length="380" mass="42094">MDEFEVSDDAMALSNKLYAVLTTMLRERPLQLLRSVPNNNGFEAWRVLHTTLAPTSKTRALALLGAISQYPNMSQGNLLEQLLKMEDLFEKYEQAVKPALLLRVLPQSVKSHLTVSITDESTCDQMREVILRWERSSQKWCSQIVTGSVQFKNQPSDDGGLAPMDVDRVKASGAIKDNVRYISESPTSAATPSTTSVPSTASSVAPSVKRVFNLEADSSDDARDAPLTTIFEMASESSEVQSVAESEWWCRVVQHFEVHRDDDLAVIDCSLEGYACHDLTMFDAYEADYDWGYGSENTSGPVVRMMDAQGGLMANLGSRRVTMDLGQACVQEVFHASDVDVPLLSLGRLLKKGWSLEHRSNMLHLCNDGEGVEILVSFKL</sequence>
<comment type="caution">
    <text evidence="1">The sequence shown here is derived from an EMBL/GenBank/DDBJ whole genome shotgun (WGS) entry which is preliminary data.</text>
</comment>
<dbReference type="Proteomes" id="UP000186817">
    <property type="component" value="Unassembled WGS sequence"/>
</dbReference>
<name>A0A1Q9DSP5_SYMMI</name>
<organism evidence="1 2">
    <name type="scientific">Symbiodinium microadriaticum</name>
    <name type="common">Dinoflagellate</name>
    <name type="synonym">Zooxanthella microadriatica</name>
    <dbReference type="NCBI Taxonomy" id="2951"/>
    <lineage>
        <taxon>Eukaryota</taxon>
        <taxon>Sar</taxon>
        <taxon>Alveolata</taxon>
        <taxon>Dinophyceae</taxon>
        <taxon>Suessiales</taxon>
        <taxon>Symbiodiniaceae</taxon>
        <taxon>Symbiodinium</taxon>
    </lineage>
</organism>